<dbReference type="Pfam" id="PF00486">
    <property type="entry name" value="Trans_reg_C"/>
    <property type="match status" value="1"/>
</dbReference>
<dbReference type="SMART" id="SM00862">
    <property type="entry name" value="Trans_reg_C"/>
    <property type="match status" value="1"/>
</dbReference>
<dbReference type="PROSITE" id="PS51755">
    <property type="entry name" value="OMPR_PHOB"/>
    <property type="match status" value="1"/>
</dbReference>
<dbReference type="Gene3D" id="1.25.40.10">
    <property type="entry name" value="Tetratricopeptide repeat domain"/>
    <property type="match status" value="1"/>
</dbReference>
<dbReference type="EMBL" id="CP025430">
    <property type="protein sequence ID" value="AUH62862.1"/>
    <property type="molecule type" value="Genomic_DNA"/>
</dbReference>
<dbReference type="KEGG" id="pzh:CX676_00685"/>
<dbReference type="GO" id="GO:0006355">
    <property type="term" value="P:regulation of DNA-templated transcription"/>
    <property type="evidence" value="ECO:0007669"/>
    <property type="project" value="InterPro"/>
</dbReference>
<protein>
    <recommendedName>
        <fullName evidence="3">OmpR/PhoB-type domain-containing protein</fullName>
    </recommendedName>
</protein>
<dbReference type="Gene3D" id="3.40.50.10070">
    <property type="entry name" value="TolB, N-terminal domain"/>
    <property type="match status" value="1"/>
</dbReference>
<dbReference type="SMART" id="SM00028">
    <property type="entry name" value="TPR"/>
    <property type="match status" value="3"/>
</dbReference>
<dbReference type="GO" id="GO:0000160">
    <property type="term" value="P:phosphorelay signal transduction system"/>
    <property type="evidence" value="ECO:0007669"/>
    <property type="project" value="InterPro"/>
</dbReference>
<dbReference type="OrthoDB" id="54411at2"/>
<keyword evidence="1 2" id="KW-0238">DNA-binding</keyword>
<proteinExistence type="predicted"/>
<dbReference type="SUPFAM" id="SSF48452">
    <property type="entry name" value="TPR-like"/>
    <property type="match status" value="1"/>
</dbReference>
<dbReference type="InterPro" id="IPR016032">
    <property type="entry name" value="Sig_transdc_resp-reg_C-effctor"/>
</dbReference>
<dbReference type="InterPro" id="IPR036388">
    <property type="entry name" value="WH-like_DNA-bd_sf"/>
</dbReference>
<evidence type="ECO:0000313" key="4">
    <source>
        <dbReference type="EMBL" id="AUH62862.1"/>
    </source>
</evidence>
<dbReference type="InterPro" id="IPR001867">
    <property type="entry name" value="OmpR/PhoB-type_DNA-bd"/>
</dbReference>
<evidence type="ECO:0000313" key="5">
    <source>
        <dbReference type="Proteomes" id="UP000234530"/>
    </source>
</evidence>
<accession>A0A2H5EU92</accession>
<name>A0A2H5EU92_9RHOB</name>
<gene>
    <name evidence="4" type="ORF">CX676_00685</name>
</gene>
<dbReference type="InterPro" id="IPR011990">
    <property type="entry name" value="TPR-like_helical_dom_sf"/>
</dbReference>
<feature type="DNA-binding region" description="OmpR/PhoB-type" evidence="2">
    <location>
        <begin position="1"/>
        <end position="95"/>
    </location>
</feature>
<dbReference type="GO" id="GO:0003677">
    <property type="term" value="F:DNA binding"/>
    <property type="evidence" value="ECO:0007669"/>
    <property type="project" value="UniProtKB-UniRule"/>
</dbReference>
<feature type="domain" description="OmpR/PhoB-type" evidence="3">
    <location>
        <begin position="1"/>
        <end position="95"/>
    </location>
</feature>
<organism evidence="4 5">
    <name type="scientific">Paracoccus zhejiangensis</name>
    <dbReference type="NCBI Taxonomy" id="1077935"/>
    <lineage>
        <taxon>Bacteria</taxon>
        <taxon>Pseudomonadati</taxon>
        <taxon>Pseudomonadota</taxon>
        <taxon>Alphaproteobacteria</taxon>
        <taxon>Rhodobacterales</taxon>
        <taxon>Paracoccaceae</taxon>
        <taxon>Paracoccus</taxon>
    </lineage>
</organism>
<dbReference type="AlphaFoldDB" id="A0A2H5EU92"/>
<evidence type="ECO:0000256" key="2">
    <source>
        <dbReference type="PROSITE-ProRule" id="PRU01091"/>
    </source>
</evidence>
<evidence type="ECO:0000256" key="1">
    <source>
        <dbReference type="ARBA" id="ARBA00023125"/>
    </source>
</evidence>
<dbReference type="SUPFAM" id="SSF46894">
    <property type="entry name" value="C-terminal effector domain of the bipartite response regulators"/>
    <property type="match status" value="1"/>
</dbReference>
<dbReference type="CDD" id="cd00383">
    <property type="entry name" value="trans_reg_C"/>
    <property type="match status" value="1"/>
</dbReference>
<dbReference type="RefSeq" id="WP_101750906.1">
    <property type="nucleotide sequence ID" value="NZ_CP025430.1"/>
</dbReference>
<dbReference type="Gene3D" id="1.10.10.10">
    <property type="entry name" value="Winged helix-like DNA-binding domain superfamily/Winged helix DNA-binding domain"/>
    <property type="match status" value="1"/>
</dbReference>
<dbReference type="Proteomes" id="UP000234530">
    <property type="component" value="Chromosome"/>
</dbReference>
<sequence length="532" mass="57753">MELGNHRFDPQSGDLFTIDGQPVPLKRQARALMQVLAAAGGRVVSKDTLMDAVWPDVTVSEDSLYQAVAEARRALGAHGSQIIRSVPRQGYLMDAAGAASRRVGRWPVMAGFALAAMLAGATIWTQRQVSSGDARHPVIAVLPFEAVAGDGIWQRRGLGLSAEIATELARNDWLDVIAPEAAETLAGSSLQPAAEKLNARFLVGGTLAAENGLLRVSARMMDRETGKLIWSDRWNRNEAGFLDLEADVLDRIAGPLGGALTGVIAQAELANSQARPPASLDAYDHFLLGLAAKHHWNREGFILAVTHFRRAIELDPDYAKAWSFLSLNLSFLALESDSQDERERFWREARAAAERAYALDPDDPEVLWRMARERGAQGDLEHAARMLRRSVKLAPGNADVLMVAAWTSHYAGVRGEEPLLWARRAHELTPIRPAKYRISLGLAAFSAKDYQLSVTTLRNAPKSPEVLAHLAAAEALLGNVSAARELARQLQEIRPDFVVDDMFGPVGLAGFGDVLTDLRQGAALAGLPVSRS</sequence>
<reference evidence="4 5" key="1">
    <citation type="journal article" date="2013" name="Antonie Van Leeuwenhoek">
        <title>Paracoccus zhejiangensis sp. nov., isolated from activated sludge in wastewater-treatment system.</title>
        <authorList>
            <person name="Wu Z.G."/>
            <person name="Zhang D.F."/>
            <person name="Liu Y.L."/>
            <person name="Wang F."/>
            <person name="Jiang X."/>
            <person name="Li C."/>
            <person name="Li S.P."/>
            <person name="Hong Q."/>
            <person name="Li W.J."/>
        </authorList>
    </citation>
    <scope>NUCLEOTIDE SEQUENCE [LARGE SCALE GENOMIC DNA]</scope>
    <source>
        <strain evidence="4 5">J6</strain>
    </source>
</reference>
<dbReference type="InterPro" id="IPR019734">
    <property type="entry name" value="TPR_rpt"/>
</dbReference>
<evidence type="ECO:0000259" key="3">
    <source>
        <dbReference type="PROSITE" id="PS51755"/>
    </source>
</evidence>
<keyword evidence="5" id="KW-1185">Reference proteome</keyword>